<feature type="repeat" description="WD" evidence="3">
    <location>
        <begin position="43"/>
        <end position="84"/>
    </location>
</feature>
<evidence type="ECO:0000313" key="5">
    <source>
        <dbReference type="EMBL" id="KJE97808.1"/>
    </source>
</evidence>
<dbReference type="PhylomeDB" id="A0A0D2WY63"/>
<dbReference type="Pfam" id="PF00400">
    <property type="entry name" value="WD40"/>
    <property type="match status" value="5"/>
</dbReference>
<dbReference type="GO" id="GO:0005737">
    <property type="term" value="C:cytoplasm"/>
    <property type="evidence" value="ECO:0007669"/>
    <property type="project" value="TreeGrafter"/>
</dbReference>
<proteinExistence type="predicted"/>
<dbReference type="FunCoup" id="A0A0D2WY63">
    <property type="interactions" value="54"/>
</dbReference>
<feature type="region of interest" description="Disordered" evidence="4">
    <location>
        <begin position="317"/>
        <end position="371"/>
    </location>
</feature>
<feature type="repeat" description="WD" evidence="3">
    <location>
        <begin position="799"/>
        <end position="828"/>
    </location>
</feature>
<dbReference type="SMART" id="SM00320">
    <property type="entry name" value="WD40"/>
    <property type="match status" value="7"/>
</dbReference>
<dbReference type="RefSeq" id="XP_004342987.1">
    <property type="nucleotide sequence ID" value="XM_004342937.2"/>
</dbReference>
<keyword evidence="1 3" id="KW-0853">WD repeat</keyword>
<accession>A0A0D2WY63</accession>
<organism evidence="5 6">
    <name type="scientific">Capsaspora owczarzaki (strain ATCC 30864)</name>
    <dbReference type="NCBI Taxonomy" id="595528"/>
    <lineage>
        <taxon>Eukaryota</taxon>
        <taxon>Filasterea</taxon>
        <taxon>Capsaspora</taxon>
    </lineage>
</organism>
<dbReference type="SUPFAM" id="SSF50978">
    <property type="entry name" value="WD40 repeat-like"/>
    <property type="match status" value="1"/>
</dbReference>
<sequence>MRELNFVDVVRRREIGSLRPLASQHAFARSSGLASRLGLTHTLEEHDGCVNTINWSCNGEFLLSGSDDTRLCLWDYQRKQLRLAWHAGHTANIFCAKFMPNTDNSVIVSCAGDGQIRVHSVSQTVYAPDVDAPVRHPPPEQAIPGRRARLRTPIEARHSETAPRMLQTYRCHDDRVKKLVMEPGNAHFFLSCGEDATVRQFDLREPHECDRTCSNAIVRVVGSHSQSIEINSISLSATRPSYFIIGGADKYVRLYDRRMLRRQSDSVAAVQRFSPHGIDSNHLTAVSFARNGREFVASYSRNHVYLFDMFDTPPALAPEPRPCRRANRATHSLREAADRSRSAPRQTTSRTRRAAAAAATTTTHAPATSSSAAAHADLAVLHGSDLASLDEFRSRAHDALDHGRFDDALSWCSCILTRLNSAAVASNNALDETSAGNDNEAEDDDQSPDAEAIDQTIVWNALSSSRGSASTSRASADAAQSTRSTETLDAPSSWTASAAYSPTPPSTVTRRCAVYILRARTLLQRRDRGDEDQALRECDRALGLVQTLGEPRASHNPSAPSDELHPANLLGRACALKSIVLSRKGLRANASTCLHRARRLLAPSDPDIVEALRLMASQGDADGEENDETASEPSRMMTRARAAREREALSNRDTLAEYNPLPNVASPSAQSDTTSMETDSLISVEVDAMMSFDEGYSSSSITDEDAGNEHIEDGSDADGFVAEDGGGDDNDDDDEDEQQEDEEEEEDPEDDTDSEDDQPLDGLPPIRPAAITSAMPTGGYIQAYVGHLNVQTVKDVAFFGPESEFVVSGSDDGRIFIWRKDNAKLVQLLDGDRDVVNCMTGHPFDPVMATSGIESSVKIWQPIKSKVAADFEEVANSAIQRNERERVNERRHVIPRRYLVQYLRQLQGGDVEGANIAENCTIM</sequence>
<feature type="region of interest" description="Disordered" evidence="4">
    <location>
        <begin position="467"/>
        <end position="506"/>
    </location>
</feature>
<dbReference type="InterPro" id="IPR001680">
    <property type="entry name" value="WD40_rpt"/>
</dbReference>
<dbReference type="AlphaFoldDB" id="A0A0D2WY63"/>
<feature type="compositionally biased region" description="Low complexity" evidence="4">
    <location>
        <begin position="467"/>
        <end position="485"/>
    </location>
</feature>
<feature type="compositionally biased region" description="Basic and acidic residues" evidence="4">
    <location>
        <begin position="332"/>
        <end position="341"/>
    </location>
</feature>
<dbReference type="PROSITE" id="PS50082">
    <property type="entry name" value="WD_REPEATS_2"/>
    <property type="match status" value="2"/>
</dbReference>
<protein>
    <submittedName>
        <fullName evidence="5">Uncharacterized protein</fullName>
    </submittedName>
</protein>
<dbReference type="InterPro" id="IPR015943">
    <property type="entry name" value="WD40/YVTN_repeat-like_dom_sf"/>
</dbReference>
<evidence type="ECO:0000256" key="1">
    <source>
        <dbReference type="ARBA" id="ARBA00022574"/>
    </source>
</evidence>
<evidence type="ECO:0000256" key="4">
    <source>
        <dbReference type="SAM" id="MobiDB-lite"/>
    </source>
</evidence>
<feature type="compositionally biased region" description="Polar residues" evidence="4">
    <location>
        <begin position="665"/>
        <end position="678"/>
    </location>
</feature>
<keyword evidence="2" id="KW-0677">Repeat</keyword>
<feature type="compositionally biased region" description="Acidic residues" evidence="4">
    <location>
        <begin position="621"/>
        <end position="630"/>
    </location>
</feature>
<evidence type="ECO:0000256" key="2">
    <source>
        <dbReference type="ARBA" id="ARBA00022737"/>
    </source>
</evidence>
<evidence type="ECO:0000313" key="6">
    <source>
        <dbReference type="Proteomes" id="UP000008743"/>
    </source>
</evidence>
<feature type="compositionally biased region" description="Polar residues" evidence="4">
    <location>
        <begin position="490"/>
        <end position="500"/>
    </location>
</feature>
<evidence type="ECO:0000256" key="3">
    <source>
        <dbReference type="PROSITE-ProRule" id="PRU00221"/>
    </source>
</evidence>
<dbReference type="InParanoid" id="A0A0D2WY63"/>
<feature type="compositionally biased region" description="Acidic residues" evidence="4">
    <location>
        <begin position="725"/>
        <end position="759"/>
    </location>
</feature>
<dbReference type="OMA" id="MEQLYLF"/>
<reference evidence="6" key="1">
    <citation type="submission" date="2011-02" db="EMBL/GenBank/DDBJ databases">
        <title>The Genome Sequence of Capsaspora owczarzaki ATCC 30864.</title>
        <authorList>
            <person name="Russ C."/>
            <person name="Cuomo C."/>
            <person name="Burger G."/>
            <person name="Gray M.W."/>
            <person name="Holland P.W.H."/>
            <person name="King N."/>
            <person name="Lang F.B.F."/>
            <person name="Roger A.J."/>
            <person name="Ruiz-Trillo I."/>
            <person name="Young S.K."/>
            <person name="Zeng Q."/>
            <person name="Gargeya S."/>
            <person name="Alvarado L."/>
            <person name="Berlin A."/>
            <person name="Chapman S.B."/>
            <person name="Chen Z."/>
            <person name="Freedman E."/>
            <person name="Gellesch M."/>
            <person name="Goldberg J."/>
            <person name="Griggs A."/>
            <person name="Gujja S."/>
            <person name="Heilman E."/>
            <person name="Heiman D."/>
            <person name="Howarth C."/>
            <person name="Mehta T."/>
            <person name="Neiman D."/>
            <person name="Pearson M."/>
            <person name="Roberts A."/>
            <person name="Saif S."/>
            <person name="Shea T."/>
            <person name="Shenoy N."/>
            <person name="Sisk P."/>
            <person name="Stolte C."/>
            <person name="Sykes S."/>
            <person name="White J."/>
            <person name="Yandava C."/>
            <person name="Haas B."/>
            <person name="Nusbaum C."/>
            <person name="Birren B."/>
        </authorList>
    </citation>
    <scope>NUCLEOTIDE SEQUENCE</scope>
    <source>
        <strain evidence="6">ATCC 30864</strain>
    </source>
</reference>
<dbReference type="GO" id="GO:0080008">
    <property type="term" value="C:Cul4-RING E3 ubiquitin ligase complex"/>
    <property type="evidence" value="ECO:0007669"/>
    <property type="project" value="TreeGrafter"/>
</dbReference>
<dbReference type="EMBL" id="KE346375">
    <property type="protein sequence ID" value="KJE97808.1"/>
    <property type="molecule type" value="Genomic_DNA"/>
</dbReference>
<gene>
    <name evidence="5" type="ORF">CAOG_007902</name>
</gene>
<dbReference type="PROSITE" id="PS50294">
    <property type="entry name" value="WD_REPEATS_REGION"/>
    <property type="match status" value="1"/>
</dbReference>
<feature type="compositionally biased region" description="Low complexity" evidence="4">
    <location>
        <begin position="343"/>
        <end position="371"/>
    </location>
</feature>
<dbReference type="InterPro" id="IPR045151">
    <property type="entry name" value="DCAF8"/>
</dbReference>
<keyword evidence="6" id="KW-1185">Reference proteome</keyword>
<name>A0A0D2WY63_CAPO3</name>
<dbReference type="OrthoDB" id="4869960at2759"/>
<dbReference type="Gene3D" id="2.130.10.10">
    <property type="entry name" value="YVTN repeat-like/Quinoprotein amine dehydrogenase"/>
    <property type="match status" value="3"/>
</dbReference>
<feature type="region of interest" description="Disordered" evidence="4">
    <location>
        <begin position="695"/>
        <end position="771"/>
    </location>
</feature>
<dbReference type="STRING" id="595528.A0A0D2WY63"/>
<feature type="region of interest" description="Disordered" evidence="4">
    <location>
        <begin position="616"/>
        <end position="678"/>
    </location>
</feature>
<dbReference type="Proteomes" id="UP000008743">
    <property type="component" value="Unassembled WGS sequence"/>
</dbReference>
<dbReference type="PANTHER" id="PTHR15574">
    <property type="entry name" value="WD REPEAT DOMAIN-CONTAINING FAMILY"/>
    <property type="match status" value="1"/>
</dbReference>
<dbReference type="eggNOG" id="KOG1310">
    <property type="taxonomic scope" value="Eukaryota"/>
</dbReference>
<dbReference type="InterPro" id="IPR036322">
    <property type="entry name" value="WD40_repeat_dom_sf"/>
</dbReference>
<dbReference type="eggNOG" id="KOG1334">
    <property type="taxonomic scope" value="Eukaryota"/>
</dbReference>